<accession>A0A0B0NX15</accession>
<proteinExistence type="predicted"/>
<gene>
    <name evidence="1" type="ORF">F383_03333</name>
</gene>
<dbReference type="Proteomes" id="UP000032142">
    <property type="component" value="Unassembled WGS sequence"/>
</dbReference>
<reference evidence="2" key="1">
    <citation type="submission" date="2014-09" db="EMBL/GenBank/DDBJ databases">
        <authorList>
            <person name="Mudge J."/>
            <person name="Ramaraj T."/>
            <person name="Lindquist I.E."/>
            <person name="Bharti A.K."/>
            <person name="Sundararajan A."/>
            <person name="Cameron C.T."/>
            <person name="Woodward J.E."/>
            <person name="May G.D."/>
            <person name="Brubaker C."/>
            <person name="Broadhvest J."/>
            <person name="Wilkins T.A."/>
        </authorList>
    </citation>
    <scope>NUCLEOTIDE SEQUENCE</scope>
    <source>
        <strain evidence="2">cv. AKA8401</strain>
    </source>
</reference>
<evidence type="ECO:0000313" key="2">
    <source>
        <dbReference type="Proteomes" id="UP000032142"/>
    </source>
</evidence>
<organism evidence="1 2">
    <name type="scientific">Gossypium arboreum</name>
    <name type="common">Tree cotton</name>
    <name type="synonym">Gossypium nanking</name>
    <dbReference type="NCBI Taxonomy" id="29729"/>
    <lineage>
        <taxon>Eukaryota</taxon>
        <taxon>Viridiplantae</taxon>
        <taxon>Streptophyta</taxon>
        <taxon>Embryophyta</taxon>
        <taxon>Tracheophyta</taxon>
        <taxon>Spermatophyta</taxon>
        <taxon>Magnoliopsida</taxon>
        <taxon>eudicotyledons</taxon>
        <taxon>Gunneridae</taxon>
        <taxon>Pentapetalae</taxon>
        <taxon>rosids</taxon>
        <taxon>malvids</taxon>
        <taxon>Malvales</taxon>
        <taxon>Malvaceae</taxon>
        <taxon>Malvoideae</taxon>
        <taxon>Gossypium</taxon>
    </lineage>
</organism>
<evidence type="ECO:0000313" key="1">
    <source>
        <dbReference type="EMBL" id="KHG15641.1"/>
    </source>
</evidence>
<keyword evidence="2" id="KW-1185">Reference proteome</keyword>
<name>A0A0B0NX15_GOSAR</name>
<sequence>MIILKIAKT</sequence>
<protein>
    <submittedName>
        <fullName evidence="1">Uncharacterized protein</fullName>
    </submittedName>
</protein>
<dbReference type="EMBL" id="KN404263">
    <property type="protein sequence ID" value="KHG15641.1"/>
    <property type="molecule type" value="Genomic_DNA"/>
</dbReference>